<dbReference type="GO" id="GO:0033228">
    <property type="term" value="P:cysteine export across plasma membrane"/>
    <property type="evidence" value="ECO:0007669"/>
    <property type="project" value="TreeGrafter"/>
</dbReference>
<evidence type="ECO:0000256" key="5">
    <source>
        <dbReference type="ARBA" id="ARBA00023136"/>
    </source>
</evidence>
<feature type="transmembrane region" description="Helical" evidence="6">
    <location>
        <begin position="6"/>
        <end position="31"/>
    </location>
</feature>
<dbReference type="EMBL" id="OBEL01000001">
    <property type="protein sequence ID" value="SNZ05680.1"/>
    <property type="molecule type" value="Genomic_DNA"/>
</dbReference>
<keyword evidence="4 6" id="KW-1133">Transmembrane helix</keyword>
<dbReference type="RefSeq" id="WP_097151531.1">
    <property type="nucleotide sequence ID" value="NZ_OBEL01000001.1"/>
</dbReference>
<evidence type="ECO:0000256" key="6">
    <source>
        <dbReference type="SAM" id="Phobius"/>
    </source>
</evidence>
<protein>
    <submittedName>
        <fullName evidence="7">Threonine/homoserine/homoserine lactone efflux protein</fullName>
    </submittedName>
</protein>
<dbReference type="InterPro" id="IPR001123">
    <property type="entry name" value="LeuE-type"/>
</dbReference>
<organism evidence="7 8">
    <name type="scientific">Cohaesibacter gelatinilyticus</name>
    <dbReference type="NCBI Taxonomy" id="372072"/>
    <lineage>
        <taxon>Bacteria</taxon>
        <taxon>Pseudomonadati</taxon>
        <taxon>Pseudomonadota</taxon>
        <taxon>Alphaproteobacteria</taxon>
        <taxon>Hyphomicrobiales</taxon>
        <taxon>Cohaesibacteraceae</taxon>
    </lineage>
</organism>
<gene>
    <name evidence="7" type="ORF">SAMN06265368_0179</name>
</gene>
<dbReference type="Pfam" id="PF01810">
    <property type="entry name" value="LysE"/>
    <property type="match status" value="1"/>
</dbReference>
<proteinExistence type="predicted"/>
<feature type="transmembrane region" description="Helical" evidence="6">
    <location>
        <begin position="176"/>
        <end position="196"/>
    </location>
</feature>
<accession>A0A285N8D7</accession>
<sequence length="199" mass="21082">MDFSTLLPFMLFVAVMTGTPGPGNLAFMAIGAQIGAKAALRPILGAVLSAIGMNILIAYGLGAVLSNGGWLTWLLKGASMAYMLYLAWRVLTLSKGEAGTAKPLSFWEGTLIHPLSPKTWAMGVIGYSVYFTPTGPLWDEALFLAAGFAMGGLVFHSSWALAGAAIMRMLGRGRAFHVFTTSMAILMVGSTAWSLWLQG</sequence>
<dbReference type="PANTHER" id="PTHR30086:SF20">
    <property type="entry name" value="ARGININE EXPORTER PROTEIN ARGO-RELATED"/>
    <property type="match status" value="1"/>
</dbReference>
<evidence type="ECO:0000313" key="7">
    <source>
        <dbReference type="EMBL" id="SNZ05680.1"/>
    </source>
</evidence>
<keyword evidence="2" id="KW-1003">Cell membrane</keyword>
<evidence type="ECO:0000256" key="2">
    <source>
        <dbReference type="ARBA" id="ARBA00022475"/>
    </source>
</evidence>
<dbReference type="PANTHER" id="PTHR30086">
    <property type="entry name" value="ARGININE EXPORTER PROTEIN ARGO"/>
    <property type="match status" value="1"/>
</dbReference>
<comment type="subcellular location">
    <subcellularLocation>
        <location evidence="1">Cell membrane</location>
        <topology evidence="1">Multi-pass membrane protein</topology>
    </subcellularLocation>
</comment>
<evidence type="ECO:0000313" key="8">
    <source>
        <dbReference type="Proteomes" id="UP000219439"/>
    </source>
</evidence>
<dbReference type="GO" id="GO:0005886">
    <property type="term" value="C:plasma membrane"/>
    <property type="evidence" value="ECO:0007669"/>
    <property type="project" value="UniProtKB-SubCell"/>
</dbReference>
<keyword evidence="3 6" id="KW-0812">Transmembrane</keyword>
<reference evidence="7 8" key="1">
    <citation type="submission" date="2017-09" db="EMBL/GenBank/DDBJ databases">
        <authorList>
            <person name="Ehlers B."/>
            <person name="Leendertz F.H."/>
        </authorList>
    </citation>
    <scope>NUCLEOTIDE SEQUENCE [LARGE SCALE GENOMIC DNA]</scope>
    <source>
        <strain evidence="7 8">DSM 18289</strain>
    </source>
</reference>
<name>A0A285N8D7_9HYPH</name>
<dbReference type="OrthoDB" id="9812084at2"/>
<feature type="transmembrane region" description="Helical" evidence="6">
    <location>
        <begin position="142"/>
        <end position="164"/>
    </location>
</feature>
<feature type="transmembrane region" description="Helical" evidence="6">
    <location>
        <begin position="111"/>
        <end position="130"/>
    </location>
</feature>
<evidence type="ECO:0000256" key="3">
    <source>
        <dbReference type="ARBA" id="ARBA00022692"/>
    </source>
</evidence>
<keyword evidence="8" id="KW-1185">Reference proteome</keyword>
<dbReference type="GO" id="GO:0015171">
    <property type="term" value="F:amino acid transmembrane transporter activity"/>
    <property type="evidence" value="ECO:0007669"/>
    <property type="project" value="TreeGrafter"/>
</dbReference>
<dbReference type="AlphaFoldDB" id="A0A285N8D7"/>
<dbReference type="Proteomes" id="UP000219439">
    <property type="component" value="Unassembled WGS sequence"/>
</dbReference>
<feature type="transmembrane region" description="Helical" evidence="6">
    <location>
        <begin position="70"/>
        <end position="91"/>
    </location>
</feature>
<evidence type="ECO:0000256" key="4">
    <source>
        <dbReference type="ARBA" id="ARBA00022989"/>
    </source>
</evidence>
<keyword evidence="5 6" id="KW-0472">Membrane</keyword>
<evidence type="ECO:0000256" key="1">
    <source>
        <dbReference type="ARBA" id="ARBA00004651"/>
    </source>
</evidence>
<feature type="transmembrane region" description="Helical" evidence="6">
    <location>
        <begin position="43"/>
        <end position="64"/>
    </location>
</feature>